<keyword evidence="2" id="KW-0413">Isomerase</keyword>
<comment type="caution">
    <text evidence="3">The sequence shown here is derived from an EMBL/GenBank/DDBJ whole genome shotgun (WGS) entry which is preliminary data.</text>
</comment>
<proteinExistence type="inferred from homology"/>
<protein>
    <submittedName>
        <fullName evidence="3">PrpF family protein</fullName>
    </submittedName>
</protein>
<dbReference type="Proteomes" id="UP000317078">
    <property type="component" value="Unassembled WGS sequence"/>
</dbReference>
<dbReference type="AlphaFoldDB" id="A0A502GDW6"/>
<evidence type="ECO:0000256" key="2">
    <source>
        <dbReference type="ARBA" id="ARBA00023235"/>
    </source>
</evidence>
<name>A0A502GDW6_9PROT</name>
<keyword evidence="4" id="KW-1185">Reference proteome</keyword>
<dbReference type="OrthoDB" id="9779763at2"/>
<dbReference type="Gene3D" id="3.10.310.10">
    <property type="entry name" value="Diaminopimelate Epimerase, Chain A, domain 1"/>
    <property type="match status" value="2"/>
</dbReference>
<comment type="similarity">
    <text evidence="1">Belongs to the PrpF family.</text>
</comment>
<reference evidence="3 4" key="1">
    <citation type="journal article" date="2019" name="Environ. Microbiol.">
        <title>Species interactions and distinct microbial communities in high Arctic permafrost affected cryosols are associated with the CH4 and CO2 gas fluxes.</title>
        <authorList>
            <person name="Altshuler I."/>
            <person name="Hamel J."/>
            <person name="Turney S."/>
            <person name="Magnuson E."/>
            <person name="Levesque R."/>
            <person name="Greer C."/>
            <person name="Whyte L.G."/>
        </authorList>
    </citation>
    <scope>NUCLEOTIDE SEQUENCE [LARGE SCALE GENOMIC DNA]</scope>
    <source>
        <strain evidence="3 4">S9.3B</strain>
    </source>
</reference>
<evidence type="ECO:0000313" key="3">
    <source>
        <dbReference type="EMBL" id="TPG59832.1"/>
    </source>
</evidence>
<dbReference type="InterPro" id="IPR007400">
    <property type="entry name" value="PrpF-like"/>
</dbReference>
<dbReference type="EMBL" id="RCZP01000003">
    <property type="protein sequence ID" value="TPG59832.1"/>
    <property type="molecule type" value="Genomic_DNA"/>
</dbReference>
<evidence type="ECO:0000256" key="1">
    <source>
        <dbReference type="ARBA" id="ARBA00007673"/>
    </source>
</evidence>
<sequence>MKQRSIPAVFMRGGTSKAILFHARDLPADRAAWDALFAAAMGTPDPYGRQLDGMGGGVSSLSKVCVIAPSPRADADVDYTFAQVLIRENHVDYRGNCGNMSSAVGPFAVDEGLVEARGESATVRIHNTNTGKIIHGTFPVEEGRARYDGDLAIPGVGGTGAPVRLDFLRPGGATTGRLLPTGRPMDRLEVPGFGAIEASLVDAANAAVFVRARDLGLSGTELPEELEARPDLLRLLDGIRRQASVLMGIAPDPEAARAISTVPYIGFVSPPAAAPTLSGEPLAASAMDLAARIISNGQPHRALPLTGSLCTAVAARIRGTVVAEMRRDDAAAGPLRLGMPSGVLTVGADVVEEEGAWEARAGSFYRTARRLFDGRVWLPGRAGG</sequence>
<dbReference type="Pfam" id="PF04303">
    <property type="entry name" value="PrpF"/>
    <property type="match status" value="1"/>
</dbReference>
<dbReference type="SUPFAM" id="SSF54506">
    <property type="entry name" value="Diaminopimelate epimerase-like"/>
    <property type="match status" value="2"/>
</dbReference>
<dbReference type="GO" id="GO:0016853">
    <property type="term" value="F:isomerase activity"/>
    <property type="evidence" value="ECO:0007669"/>
    <property type="project" value="UniProtKB-KW"/>
</dbReference>
<evidence type="ECO:0000313" key="4">
    <source>
        <dbReference type="Proteomes" id="UP000317078"/>
    </source>
</evidence>
<accession>A0A502GDW6</accession>
<organism evidence="3 4">
    <name type="scientific">Muricoccus nepalensis</name>
    <dbReference type="NCBI Taxonomy" id="1854500"/>
    <lineage>
        <taxon>Bacteria</taxon>
        <taxon>Pseudomonadati</taxon>
        <taxon>Pseudomonadota</taxon>
        <taxon>Alphaproteobacteria</taxon>
        <taxon>Acetobacterales</taxon>
        <taxon>Roseomonadaceae</taxon>
        <taxon>Muricoccus</taxon>
    </lineage>
</organism>
<dbReference type="RefSeq" id="WP_140881927.1">
    <property type="nucleotide sequence ID" value="NZ_RCZP01000003.1"/>
</dbReference>
<dbReference type="PANTHER" id="PTHR43709">
    <property type="entry name" value="ACONITATE ISOMERASE-RELATED"/>
    <property type="match status" value="1"/>
</dbReference>
<dbReference type="PANTHER" id="PTHR43709:SF2">
    <property type="entry name" value="DUF453 DOMAIN PROTEIN (AFU_ORTHOLOGUE AFUA_6G00360)"/>
    <property type="match status" value="1"/>
</dbReference>
<gene>
    <name evidence="3" type="ORF">EAH89_06335</name>
</gene>